<dbReference type="AlphaFoldDB" id="M1B327"/>
<dbReference type="Proteomes" id="UP000011115">
    <property type="component" value="Unassembled WGS sequence"/>
</dbReference>
<reference evidence="2" key="2">
    <citation type="submission" date="2015-06" db="UniProtKB">
        <authorList>
            <consortium name="EnsemblPlants"/>
        </authorList>
    </citation>
    <scope>IDENTIFICATION</scope>
    <source>
        <strain evidence="2">DM1-3 516 R44</strain>
    </source>
</reference>
<name>M1B327_SOLTU</name>
<sequence>MPEHINHDTHLFIVPFGTADPRQYYPNYRRRVDASSTSQALPPRRYEDLPLQAIHRARPLSAGTPFPTARLSATPDDEMPALALGQKNRLGRVMIEPDGSS</sequence>
<dbReference type="HOGENOM" id="CLU_118314_2_0_1"/>
<dbReference type="InParanoid" id="M1B327"/>
<dbReference type="EnsemblPlants" id="PGSC0003DMT400035971">
    <property type="protein sequence ID" value="PGSC0003DMT400035971"/>
    <property type="gene ID" value="PGSC0003DMG400013851"/>
</dbReference>
<organism evidence="2 3">
    <name type="scientific">Solanum tuberosum</name>
    <name type="common">Potato</name>
    <dbReference type="NCBI Taxonomy" id="4113"/>
    <lineage>
        <taxon>Eukaryota</taxon>
        <taxon>Viridiplantae</taxon>
        <taxon>Streptophyta</taxon>
        <taxon>Embryophyta</taxon>
        <taxon>Tracheophyta</taxon>
        <taxon>Spermatophyta</taxon>
        <taxon>Magnoliopsida</taxon>
        <taxon>eudicotyledons</taxon>
        <taxon>Gunneridae</taxon>
        <taxon>Pentapetalae</taxon>
        <taxon>asterids</taxon>
        <taxon>lamiids</taxon>
        <taxon>Solanales</taxon>
        <taxon>Solanaceae</taxon>
        <taxon>Solanoideae</taxon>
        <taxon>Solaneae</taxon>
        <taxon>Solanum</taxon>
    </lineage>
</organism>
<protein>
    <submittedName>
        <fullName evidence="2">Uncharacterized protein</fullName>
    </submittedName>
</protein>
<reference evidence="3" key="1">
    <citation type="journal article" date="2011" name="Nature">
        <title>Genome sequence and analysis of the tuber crop potato.</title>
        <authorList>
            <consortium name="The Potato Genome Sequencing Consortium"/>
        </authorList>
    </citation>
    <scope>NUCLEOTIDE SEQUENCE [LARGE SCALE GENOMIC DNA]</scope>
    <source>
        <strain evidence="3">cv. DM1-3 516 R44</strain>
    </source>
</reference>
<dbReference type="PaxDb" id="4113-PGSC0003DMT400035971"/>
<evidence type="ECO:0000313" key="2">
    <source>
        <dbReference type="EnsemblPlants" id="PGSC0003DMT400035971"/>
    </source>
</evidence>
<proteinExistence type="predicted"/>
<accession>M1B327</accession>
<evidence type="ECO:0000256" key="1">
    <source>
        <dbReference type="SAM" id="MobiDB-lite"/>
    </source>
</evidence>
<keyword evidence="3" id="KW-1185">Reference proteome</keyword>
<evidence type="ECO:0000313" key="3">
    <source>
        <dbReference type="Proteomes" id="UP000011115"/>
    </source>
</evidence>
<feature type="region of interest" description="Disordered" evidence="1">
    <location>
        <begin position="57"/>
        <end position="79"/>
    </location>
</feature>
<dbReference type="Gramene" id="PGSC0003DMT400035971">
    <property type="protein sequence ID" value="PGSC0003DMT400035971"/>
    <property type="gene ID" value="PGSC0003DMG400013851"/>
</dbReference>